<dbReference type="InterPro" id="IPR051848">
    <property type="entry name" value="PGIP"/>
</dbReference>
<evidence type="ECO:0000313" key="2">
    <source>
        <dbReference type="EMBL" id="KAI9170259.1"/>
    </source>
</evidence>
<protein>
    <submittedName>
        <fullName evidence="2">Uncharacterized protein</fullName>
    </submittedName>
</protein>
<dbReference type="SUPFAM" id="SSF52058">
    <property type="entry name" value="L domain-like"/>
    <property type="match status" value="1"/>
</dbReference>
<dbReference type="Pfam" id="PF00560">
    <property type="entry name" value="LRR_1"/>
    <property type="match status" value="7"/>
</dbReference>
<organism evidence="2 3">
    <name type="scientific">Acer negundo</name>
    <name type="common">Box elder</name>
    <dbReference type="NCBI Taxonomy" id="4023"/>
    <lineage>
        <taxon>Eukaryota</taxon>
        <taxon>Viridiplantae</taxon>
        <taxon>Streptophyta</taxon>
        <taxon>Embryophyta</taxon>
        <taxon>Tracheophyta</taxon>
        <taxon>Spermatophyta</taxon>
        <taxon>Magnoliopsida</taxon>
        <taxon>eudicotyledons</taxon>
        <taxon>Gunneridae</taxon>
        <taxon>Pentapetalae</taxon>
        <taxon>rosids</taxon>
        <taxon>malvids</taxon>
        <taxon>Sapindales</taxon>
        <taxon>Sapindaceae</taxon>
        <taxon>Hippocastanoideae</taxon>
        <taxon>Acereae</taxon>
        <taxon>Acer</taxon>
    </lineage>
</organism>
<dbReference type="Gene3D" id="3.80.10.10">
    <property type="entry name" value="Ribonuclease Inhibitor"/>
    <property type="match status" value="1"/>
</dbReference>
<reference evidence="2" key="2">
    <citation type="submission" date="2023-02" db="EMBL/GenBank/DDBJ databases">
        <authorList>
            <person name="Swenson N.G."/>
            <person name="Wegrzyn J.L."/>
            <person name="Mcevoy S.L."/>
        </authorList>
    </citation>
    <scope>NUCLEOTIDE SEQUENCE</scope>
    <source>
        <strain evidence="2">91603</strain>
        <tissue evidence="2">Leaf</tissue>
    </source>
</reference>
<evidence type="ECO:0000313" key="3">
    <source>
        <dbReference type="Proteomes" id="UP001064489"/>
    </source>
</evidence>
<keyword evidence="3" id="KW-1185">Reference proteome</keyword>
<dbReference type="Proteomes" id="UP001064489">
    <property type="component" value="Chromosome 7"/>
</dbReference>
<dbReference type="InterPro" id="IPR001611">
    <property type="entry name" value="Leu-rich_rpt"/>
</dbReference>
<dbReference type="PANTHER" id="PTHR48059:SF30">
    <property type="entry name" value="OS06G0587000 PROTEIN"/>
    <property type="match status" value="1"/>
</dbReference>
<dbReference type="InterPro" id="IPR032675">
    <property type="entry name" value="LRR_dom_sf"/>
</dbReference>
<accession>A0AAD5IN07</accession>
<comment type="subcellular location">
    <subcellularLocation>
        <location evidence="1">Cell envelope</location>
    </subcellularLocation>
</comment>
<dbReference type="AlphaFoldDB" id="A0AAD5IN07"/>
<name>A0AAD5IN07_ACENE</name>
<evidence type="ECO:0000256" key="1">
    <source>
        <dbReference type="ARBA" id="ARBA00004196"/>
    </source>
</evidence>
<dbReference type="EMBL" id="JAJSOW010000104">
    <property type="protein sequence ID" value="KAI9170259.1"/>
    <property type="molecule type" value="Genomic_DNA"/>
</dbReference>
<sequence length="357" mass="40598">MCRTCHRNERDLGFVEFAKSENGSIKLSQIENHKDAIPDWFWRLLPRIWRLDLSQNQLRGELPKSIITGLGAEINLGFNHLEGSAPVSWSNVTSLSLRNNLLSGPIPLNIGQEMTMLKNLYLSRNLLTGSIPQSKSEMGNLYFLDLSNNILSGEIPSYWQGLKDLTFLDLSNNTFIGGIPGYVCSLPFLRWLKLNRNNLSGELSISLQNCSITLYGLDLGENKFVCALPITDGLLYVSYLGLRANKLTGNFPEQLCQLPYLQILDLAQNNLSGHIPKCLGNMEGFKKEGFYIEPFQSIRIIDFSEHVEIVVKGRRNGYTSIHFLLKRTYKSRTRNFKQMICARKEKDLVNRVHVSYC</sequence>
<reference evidence="2" key="1">
    <citation type="journal article" date="2022" name="Plant J.">
        <title>Strategies of tolerance reflected in two North American maple genomes.</title>
        <authorList>
            <person name="McEvoy S.L."/>
            <person name="Sezen U.U."/>
            <person name="Trouern-Trend A."/>
            <person name="McMahon S.M."/>
            <person name="Schaberg P.G."/>
            <person name="Yang J."/>
            <person name="Wegrzyn J.L."/>
            <person name="Swenson N.G."/>
        </authorList>
    </citation>
    <scope>NUCLEOTIDE SEQUENCE</scope>
    <source>
        <strain evidence="2">91603</strain>
    </source>
</reference>
<dbReference type="PANTHER" id="PTHR48059">
    <property type="entry name" value="POLYGALACTURONASE INHIBITOR 1"/>
    <property type="match status" value="1"/>
</dbReference>
<comment type="caution">
    <text evidence="2">The sequence shown here is derived from an EMBL/GenBank/DDBJ whole genome shotgun (WGS) entry which is preliminary data.</text>
</comment>
<proteinExistence type="predicted"/>
<gene>
    <name evidence="2" type="ORF">LWI28_025132</name>
</gene>